<reference evidence="2" key="1">
    <citation type="journal article" date="2020" name="J Insects Food Feed">
        <title>The yellow mealworm (Tenebrio molitor) genome: a resource for the emerging insects as food and feed industry.</title>
        <authorList>
            <person name="Eriksson T."/>
            <person name="Andere A."/>
            <person name="Kelstrup H."/>
            <person name="Emery V."/>
            <person name="Picard C."/>
        </authorList>
    </citation>
    <scope>NUCLEOTIDE SEQUENCE</scope>
    <source>
        <strain evidence="2">Stoneville</strain>
        <tissue evidence="2">Whole head</tissue>
    </source>
</reference>
<dbReference type="Proteomes" id="UP000719412">
    <property type="component" value="Unassembled WGS sequence"/>
</dbReference>
<accession>A0A8J6LEU9</accession>
<sequence>MVWRGIFLGGRTELYVCEDNMTGQTYVRDITDNIVENYRDNLEPHFRFRDDNARPHRARCVINRLQELEINHLPLPARSPDLNPIEHGWSLLEGALRDHQPPVTHTRDLRGILPMLWDKLDQEVLNPLILSMPRRVEEVIQQRGGITHYH</sequence>
<reference evidence="2" key="2">
    <citation type="submission" date="2021-08" db="EMBL/GenBank/DDBJ databases">
        <authorList>
            <person name="Eriksson T."/>
        </authorList>
    </citation>
    <scope>NUCLEOTIDE SEQUENCE</scope>
    <source>
        <strain evidence="2">Stoneville</strain>
        <tissue evidence="2">Whole head</tissue>
    </source>
</reference>
<keyword evidence="3" id="KW-1185">Reference proteome</keyword>
<organism evidence="2 3">
    <name type="scientific">Tenebrio molitor</name>
    <name type="common">Yellow mealworm beetle</name>
    <dbReference type="NCBI Taxonomy" id="7067"/>
    <lineage>
        <taxon>Eukaryota</taxon>
        <taxon>Metazoa</taxon>
        <taxon>Ecdysozoa</taxon>
        <taxon>Arthropoda</taxon>
        <taxon>Hexapoda</taxon>
        <taxon>Insecta</taxon>
        <taxon>Pterygota</taxon>
        <taxon>Neoptera</taxon>
        <taxon>Endopterygota</taxon>
        <taxon>Coleoptera</taxon>
        <taxon>Polyphaga</taxon>
        <taxon>Cucujiformia</taxon>
        <taxon>Tenebrionidae</taxon>
        <taxon>Tenebrio</taxon>
    </lineage>
</organism>
<name>A0A8J6LEU9_TENMO</name>
<dbReference type="Gene3D" id="3.30.420.10">
    <property type="entry name" value="Ribonuclease H-like superfamily/Ribonuclease H"/>
    <property type="match status" value="1"/>
</dbReference>
<evidence type="ECO:0000259" key="1">
    <source>
        <dbReference type="Pfam" id="PF13358"/>
    </source>
</evidence>
<proteinExistence type="predicted"/>
<evidence type="ECO:0000313" key="2">
    <source>
        <dbReference type="EMBL" id="KAH0820359.1"/>
    </source>
</evidence>
<dbReference type="InterPro" id="IPR036397">
    <property type="entry name" value="RNaseH_sf"/>
</dbReference>
<dbReference type="GO" id="GO:0003676">
    <property type="term" value="F:nucleic acid binding"/>
    <property type="evidence" value="ECO:0007669"/>
    <property type="project" value="InterPro"/>
</dbReference>
<dbReference type="EMBL" id="JABDTM020012082">
    <property type="protein sequence ID" value="KAH0820359.1"/>
    <property type="molecule type" value="Genomic_DNA"/>
</dbReference>
<gene>
    <name evidence="2" type="ORF">GEV33_002432</name>
</gene>
<feature type="domain" description="Tc1-like transposase DDE" evidence="1">
    <location>
        <begin position="11"/>
        <end position="100"/>
    </location>
</feature>
<dbReference type="AlphaFoldDB" id="A0A8J6LEU9"/>
<comment type="caution">
    <text evidence="2">The sequence shown here is derived from an EMBL/GenBank/DDBJ whole genome shotgun (WGS) entry which is preliminary data.</text>
</comment>
<evidence type="ECO:0000313" key="3">
    <source>
        <dbReference type="Proteomes" id="UP000719412"/>
    </source>
</evidence>
<protein>
    <recommendedName>
        <fullName evidence="1">Tc1-like transposase DDE domain-containing protein</fullName>
    </recommendedName>
</protein>
<dbReference type="Pfam" id="PF13358">
    <property type="entry name" value="DDE_3"/>
    <property type="match status" value="1"/>
</dbReference>
<dbReference type="InterPro" id="IPR038717">
    <property type="entry name" value="Tc1-like_DDE_dom"/>
</dbReference>